<dbReference type="PRINTS" id="PR00759">
    <property type="entry name" value="BASICPTASE"/>
</dbReference>
<dbReference type="Gene3D" id="4.10.410.10">
    <property type="entry name" value="Pancreatic trypsin inhibitor Kunitz domain"/>
    <property type="match status" value="1"/>
</dbReference>
<keyword evidence="7" id="KW-0732">Signal</keyword>
<feature type="domain" description="Spondin" evidence="10">
    <location>
        <begin position="181"/>
        <end position="369"/>
    </location>
</feature>
<evidence type="ECO:0000313" key="11">
    <source>
        <dbReference type="EMBL" id="KAF7280944.1"/>
    </source>
</evidence>
<dbReference type="InterPro" id="IPR036383">
    <property type="entry name" value="TSP1_rpt_sf"/>
</dbReference>
<evidence type="ECO:0000256" key="4">
    <source>
        <dbReference type="ARBA" id="ARBA00022737"/>
    </source>
</evidence>
<dbReference type="CDD" id="cd00109">
    <property type="entry name" value="Kunitz-type"/>
    <property type="match status" value="1"/>
</dbReference>
<comment type="subcellular location">
    <subcellularLocation>
        <location evidence="1">Secreted</location>
        <location evidence="1">Extracellular space</location>
        <location evidence="1">Extracellular matrix</location>
    </subcellularLocation>
</comment>
<dbReference type="CDD" id="cd08544">
    <property type="entry name" value="Reeler"/>
    <property type="match status" value="1"/>
</dbReference>
<feature type="chain" id="PRO_5032896645" description="Spondin-1" evidence="7">
    <location>
        <begin position="35"/>
        <end position="786"/>
    </location>
</feature>
<keyword evidence="4" id="KW-0677">Repeat</keyword>
<dbReference type="InterPro" id="IPR020901">
    <property type="entry name" value="Prtase_inh_Kunz-CS"/>
</dbReference>
<evidence type="ECO:0000256" key="3">
    <source>
        <dbReference type="ARBA" id="ARBA00022530"/>
    </source>
</evidence>
<dbReference type="GO" id="GO:0031012">
    <property type="term" value="C:extracellular matrix"/>
    <property type="evidence" value="ECO:0007669"/>
    <property type="project" value="TreeGrafter"/>
</dbReference>
<evidence type="ECO:0000256" key="2">
    <source>
        <dbReference type="ARBA" id="ARBA00019594"/>
    </source>
</evidence>
<evidence type="ECO:0000256" key="1">
    <source>
        <dbReference type="ARBA" id="ARBA00004498"/>
    </source>
</evidence>
<dbReference type="PROSITE" id="PS00280">
    <property type="entry name" value="BPTI_KUNITZ_1"/>
    <property type="match status" value="1"/>
</dbReference>
<dbReference type="PROSITE" id="PS51019">
    <property type="entry name" value="REELIN"/>
    <property type="match status" value="1"/>
</dbReference>
<dbReference type="PROSITE" id="PS50092">
    <property type="entry name" value="TSP1"/>
    <property type="match status" value="3"/>
</dbReference>
<dbReference type="Proteomes" id="UP000625711">
    <property type="component" value="Unassembled WGS sequence"/>
</dbReference>
<dbReference type="Gene3D" id="2.60.40.4060">
    <property type="entry name" value="Reeler domain"/>
    <property type="match status" value="1"/>
</dbReference>
<keyword evidence="3" id="KW-0272">Extracellular matrix</keyword>
<keyword evidence="3" id="KW-0964">Secreted</keyword>
<evidence type="ECO:0000256" key="5">
    <source>
        <dbReference type="ARBA" id="ARBA00022889"/>
    </source>
</evidence>
<dbReference type="SUPFAM" id="SSF57362">
    <property type="entry name" value="BPTI-like"/>
    <property type="match status" value="1"/>
</dbReference>
<dbReference type="InterPro" id="IPR036880">
    <property type="entry name" value="Kunitz_BPTI_sf"/>
</dbReference>
<dbReference type="GO" id="GO:0004867">
    <property type="term" value="F:serine-type endopeptidase inhibitor activity"/>
    <property type="evidence" value="ECO:0007669"/>
    <property type="project" value="InterPro"/>
</dbReference>
<dbReference type="Pfam" id="PF02014">
    <property type="entry name" value="Reeler"/>
    <property type="match status" value="1"/>
</dbReference>
<dbReference type="InterPro" id="IPR009465">
    <property type="entry name" value="Spondin_N"/>
</dbReference>
<dbReference type="Pfam" id="PF00014">
    <property type="entry name" value="Kunitz_BPTI"/>
    <property type="match status" value="1"/>
</dbReference>
<dbReference type="Pfam" id="PF06468">
    <property type="entry name" value="Spond_N"/>
    <property type="match status" value="1"/>
</dbReference>
<evidence type="ECO:0000259" key="10">
    <source>
        <dbReference type="PROSITE" id="PS51020"/>
    </source>
</evidence>
<comment type="caution">
    <text evidence="11">The sequence shown here is derived from an EMBL/GenBank/DDBJ whole genome shotgun (WGS) entry which is preliminary data.</text>
</comment>
<gene>
    <name evidence="11" type="ORF">GWI33_005313</name>
</gene>
<dbReference type="PROSITE" id="PS51020">
    <property type="entry name" value="SPONDIN"/>
    <property type="match status" value="1"/>
</dbReference>
<dbReference type="Gene3D" id="2.60.40.2130">
    <property type="entry name" value="F-spondin domain"/>
    <property type="match status" value="1"/>
</dbReference>
<name>A0A834IHM2_RHYFE</name>
<dbReference type="EMBL" id="JAACXV010000268">
    <property type="protein sequence ID" value="KAF7280944.1"/>
    <property type="molecule type" value="Genomic_DNA"/>
</dbReference>
<sequence>MPPPSGKTHAATFDTTIKRTLLILLMINSRLCQAGIGLRCDMIPEGVTSTKCQEHTDRYKIEISGNPEAYVPGEQYTVFLRVTNPTETTNRFTHFILSVTNENPEKNIAVDGAVGTLQLYGDVSIKFSERCQNAVVETDVQPKSEIQFLWSAPVKGSGCIKFKATVVESVDIWFSEDADLTKVLCEEAPDTDDTQPNILKQCCTCDEAKYEVTFEGLCDIIGASHTVNYSFWSYGDLASEGLQQLAEYGNTRLLESELKAKSDHIRTIIKARGVSYPNITAKTFAVFRVDNRHHLMSIVSMIDPSPDWIVGVSGLELCLRNCTWIESKVLNLYPWDVGTDDGISYMSVNQPASVRQPIRRLKYDYPDDPRSPFYDSSGIPMKPFAKLTLSRQRLYEKSCDSSSNDDNDDSNLNCETTEWSNWSPCSATCGRGVKYKQRRYKSDDSKYVCHKKLTERASCEAVPKYCPLVRQKEREDPLCELGPWSSWSSCSVTCGRGTQTRDRKFKNRYAAKRCLISLERPPILQQNLECWGEGKCQDYEDEILADECPGRIWTDWSPCSATCGKGMKERYKLPVTNDRKQELIWNLQHLRELQEGEDDVDDVCSKNIRETVECLEKPCDKENKHLTAAVCSLPKDVGACKSNVDRWYFDTVKGQCEIFSYSGCEGNQNNFNTLELCQTLCTMYHKEFIANITSKNKLSNSMSYNVQNDATTVPVNDMTSTNVAPKIDCQLSKWGEWSKCTPTNGDCGHGHKLKYRHVEVYPSGGGQQCSKKMIKKKRCSKKCTRK</sequence>
<dbReference type="AlphaFoldDB" id="A0A834IHM2"/>
<proteinExistence type="predicted"/>
<evidence type="ECO:0000259" key="9">
    <source>
        <dbReference type="PROSITE" id="PS51019"/>
    </source>
</evidence>
<feature type="domain" description="Reelin" evidence="9">
    <location>
        <begin position="25"/>
        <end position="197"/>
    </location>
</feature>
<dbReference type="SMART" id="SM00131">
    <property type="entry name" value="KU"/>
    <property type="match status" value="1"/>
</dbReference>
<dbReference type="InterPro" id="IPR002861">
    <property type="entry name" value="Reeler_dom"/>
</dbReference>
<dbReference type="PANTHER" id="PTHR11311">
    <property type="entry name" value="SPONDIN"/>
    <property type="match status" value="1"/>
</dbReference>
<organism evidence="11 12">
    <name type="scientific">Rhynchophorus ferrugineus</name>
    <name type="common">Red palm weevil</name>
    <name type="synonym">Curculio ferrugineus</name>
    <dbReference type="NCBI Taxonomy" id="354439"/>
    <lineage>
        <taxon>Eukaryota</taxon>
        <taxon>Metazoa</taxon>
        <taxon>Ecdysozoa</taxon>
        <taxon>Arthropoda</taxon>
        <taxon>Hexapoda</taxon>
        <taxon>Insecta</taxon>
        <taxon>Pterygota</taxon>
        <taxon>Neoptera</taxon>
        <taxon>Endopterygota</taxon>
        <taxon>Coleoptera</taxon>
        <taxon>Polyphaga</taxon>
        <taxon>Cucujiformia</taxon>
        <taxon>Curculionidae</taxon>
        <taxon>Dryophthorinae</taxon>
        <taxon>Rhynchophorus</taxon>
    </lineage>
</organism>
<dbReference type="InterPro" id="IPR000884">
    <property type="entry name" value="TSP1_rpt"/>
</dbReference>
<evidence type="ECO:0000313" key="12">
    <source>
        <dbReference type="Proteomes" id="UP000625711"/>
    </source>
</evidence>
<keyword evidence="5" id="KW-0130">Cell adhesion</keyword>
<dbReference type="GO" id="GO:0007155">
    <property type="term" value="P:cell adhesion"/>
    <property type="evidence" value="ECO:0007669"/>
    <property type="project" value="UniProtKB-KW"/>
</dbReference>
<feature type="domain" description="BPTI/Kunitz inhibitor" evidence="8">
    <location>
        <begin position="631"/>
        <end position="681"/>
    </location>
</feature>
<dbReference type="InterPro" id="IPR002223">
    <property type="entry name" value="Kunitz_BPTI"/>
</dbReference>
<dbReference type="SUPFAM" id="SSF82895">
    <property type="entry name" value="TSP-1 type 1 repeat"/>
    <property type="match status" value="4"/>
</dbReference>
<reference evidence="11" key="1">
    <citation type="submission" date="2020-08" db="EMBL/GenBank/DDBJ databases">
        <title>Genome sequencing and assembly of the red palm weevil Rhynchophorus ferrugineus.</title>
        <authorList>
            <person name="Dias G.B."/>
            <person name="Bergman C.M."/>
            <person name="Manee M."/>
        </authorList>
    </citation>
    <scope>NUCLEOTIDE SEQUENCE</scope>
    <source>
        <strain evidence="11">AA-2017</strain>
        <tissue evidence="11">Whole larva</tissue>
    </source>
</reference>
<dbReference type="InterPro" id="IPR042307">
    <property type="entry name" value="Reeler_sf"/>
</dbReference>
<feature type="signal peptide" evidence="7">
    <location>
        <begin position="1"/>
        <end position="34"/>
    </location>
</feature>
<dbReference type="NCBIfam" id="NF038123">
    <property type="entry name" value="NF038123_dom"/>
    <property type="match status" value="1"/>
</dbReference>
<dbReference type="InterPro" id="IPR038678">
    <property type="entry name" value="Spondin_N_sf"/>
</dbReference>
<dbReference type="InterPro" id="IPR051418">
    <property type="entry name" value="Spondin/Thrombospondin_T1"/>
</dbReference>
<evidence type="ECO:0000256" key="6">
    <source>
        <dbReference type="ARBA" id="ARBA00030964"/>
    </source>
</evidence>
<keyword evidence="12" id="KW-1185">Reference proteome</keyword>
<evidence type="ECO:0000256" key="7">
    <source>
        <dbReference type="SAM" id="SignalP"/>
    </source>
</evidence>
<accession>A0A834IHM2</accession>
<dbReference type="FunFam" id="2.60.40.2130:FF:000002">
    <property type="entry name" value="Putative Spondin-1"/>
    <property type="match status" value="1"/>
</dbReference>
<dbReference type="PANTHER" id="PTHR11311:SF16">
    <property type="entry name" value="SPONDIN-1"/>
    <property type="match status" value="1"/>
</dbReference>
<dbReference type="Pfam" id="PF00090">
    <property type="entry name" value="TSP_1"/>
    <property type="match status" value="4"/>
</dbReference>
<dbReference type="Gene3D" id="2.20.100.10">
    <property type="entry name" value="Thrombospondin type-1 (TSP1) repeat"/>
    <property type="match status" value="4"/>
</dbReference>
<protein>
    <recommendedName>
        <fullName evidence="2">Spondin-1</fullName>
    </recommendedName>
    <alternativeName>
        <fullName evidence="6">F-spondin</fullName>
    </alternativeName>
</protein>
<dbReference type="SMART" id="SM00209">
    <property type="entry name" value="TSP1"/>
    <property type="match status" value="4"/>
</dbReference>
<dbReference type="OrthoDB" id="347314at2759"/>
<dbReference type="PROSITE" id="PS50279">
    <property type="entry name" value="BPTI_KUNITZ_2"/>
    <property type="match status" value="1"/>
</dbReference>
<evidence type="ECO:0000259" key="8">
    <source>
        <dbReference type="PROSITE" id="PS50279"/>
    </source>
</evidence>